<dbReference type="AlphaFoldDB" id="A0AAD7MAR6"/>
<evidence type="ECO:0000313" key="1">
    <source>
        <dbReference type="EMBL" id="KAJ7708368.1"/>
    </source>
</evidence>
<dbReference type="Proteomes" id="UP001221757">
    <property type="component" value="Unassembled WGS sequence"/>
</dbReference>
<reference evidence="1" key="1">
    <citation type="submission" date="2023-03" db="EMBL/GenBank/DDBJ databases">
        <title>Massive genome expansion in bonnet fungi (Mycena s.s.) driven by repeated elements and novel gene families across ecological guilds.</title>
        <authorList>
            <consortium name="Lawrence Berkeley National Laboratory"/>
            <person name="Harder C.B."/>
            <person name="Miyauchi S."/>
            <person name="Viragh M."/>
            <person name="Kuo A."/>
            <person name="Thoen E."/>
            <person name="Andreopoulos B."/>
            <person name="Lu D."/>
            <person name="Skrede I."/>
            <person name="Drula E."/>
            <person name="Henrissat B."/>
            <person name="Morin E."/>
            <person name="Kohler A."/>
            <person name="Barry K."/>
            <person name="LaButti K."/>
            <person name="Morin E."/>
            <person name="Salamov A."/>
            <person name="Lipzen A."/>
            <person name="Mereny Z."/>
            <person name="Hegedus B."/>
            <person name="Baldrian P."/>
            <person name="Stursova M."/>
            <person name="Weitz H."/>
            <person name="Taylor A."/>
            <person name="Grigoriev I.V."/>
            <person name="Nagy L.G."/>
            <person name="Martin F."/>
            <person name="Kauserud H."/>
        </authorList>
    </citation>
    <scope>NUCLEOTIDE SEQUENCE</scope>
    <source>
        <strain evidence="1">CBHHK067</strain>
    </source>
</reference>
<protein>
    <submittedName>
        <fullName evidence="1">Uncharacterized protein</fullName>
    </submittedName>
</protein>
<dbReference type="EMBL" id="JARKIE010000004">
    <property type="protein sequence ID" value="KAJ7708368.1"/>
    <property type="molecule type" value="Genomic_DNA"/>
</dbReference>
<gene>
    <name evidence="1" type="ORF">B0H17DRAFT_1032320</name>
</gene>
<evidence type="ECO:0000313" key="2">
    <source>
        <dbReference type="Proteomes" id="UP001221757"/>
    </source>
</evidence>
<name>A0AAD7MAR6_MYCRO</name>
<sequence length="306" mass="34656">MCPTSCLQELLLHRQIRNFQTHQFITGIIPFLKRNTQISSLNVNPCADLLGAQTSFALRLSSPLPPIHMPKLRYFAGPAMIAFAVVPGSLTSHVQIYWEATWNTSFSSTLATLARSNVDITRLTNVVYTWDCGLLSAIANHLSRLQHLLVYLVMRVDSWDKEPFISAIGETLRSLPFLKGPVISESSQQLPATLISTRNVYIMCRSGEMSLALGFVVLPRTASWMRFKGLWLPLSYNWQRREMAIYDLKWLFSTVVTLPTLPPEYLTFAERQLKTTESSSYPPTKGRDYCSCSKFVLYLNLLVHSA</sequence>
<organism evidence="1 2">
    <name type="scientific">Mycena rosella</name>
    <name type="common">Pink bonnet</name>
    <name type="synonym">Agaricus rosellus</name>
    <dbReference type="NCBI Taxonomy" id="1033263"/>
    <lineage>
        <taxon>Eukaryota</taxon>
        <taxon>Fungi</taxon>
        <taxon>Dikarya</taxon>
        <taxon>Basidiomycota</taxon>
        <taxon>Agaricomycotina</taxon>
        <taxon>Agaricomycetes</taxon>
        <taxon>Agaricomycetidae</taxon>
        <taxon>Agaricales</taxon>
        <taxon>Marasmiineae</taxon>
        <taxon>Mycenaceae</taxon>
        <taxon>Mycena</taxon>
    </lineage>
</organism>
<accession>A0AAD7MAR6</accession>
<comment type="caution">
    <text evidence="1">The sequence shown here is derived from an EMBL/GenBank/DDBJ whole genome shotgun (WGS) entry which is preliminary data.</text>
</comment>
<keyword evidence="2" id="KW-1185">Reference proteome</keyword>
<proteinExistence type="predicted"/>